<keyword evidence="1" id="KW-0547">Nucleotide-binding</keyword>
<dbReference type="Gene3D" id="3.40.50.300">
    <property type="entry name" value="P-loop containing nucleotide triphosphate hydrolases"/>
    <property type="match status" value="1"/>
</dbReference>
<dbReference type="SMART" id="SM01086">
    <property type="entry name" value="ClpB_D2-small"/>
    <property type="match status" value="1"/>
</dbReference>
<proteinExistence type="predicted"/>
<dbReference type="GO" id="GO:0051603">
    <property type="term" value="P:proteolysis involved in protein catabolic process"/>
    <property type="evidence" value="ECO:0007669"/>
    <property type="project" value="TreeGrafter"/>
</dbReference>
<dbReference type="EMBL" id="BQKI01000002">
    <property type="protein sequence ID" value="GJM89561.1"/>
    <property type="molecule type" value="Genomic_DNA"/>
</dbReference>
<keyword evidence="2" id="KW-0067">ATP-binding</keyword>
<reference evidence="4" key="1">
    <citation type="journal article" date="2018" name="DNA Res.">
        <title>Multiple hybrid de novo genome assembly of finger millet, an orphan allotetraploid crop.</title>
        <authorList>
            <person name="Hatakeyama M."/>
            <person name="Aluri S."/>
            <person name="Balachadran M.T."/>
            <person name="Sivarajan S.R."/>
            <person name="Patrignani A."/>
            <person name="Gruter S."/>
            <person name="Poveda L."/>
            <person name="Shimizu-Inatsugi R."/>
            <person name="Baeten J."/>
            <person name="Francoijs K.J."/>
            <person name="Nataraja K.N."/>
            <person name="Reddy Y.A.N."/>
            <person name="Phadnis S."/>
            <person name="Ravikumar R.L."/>
            <person name="Schlapbach R."/>
            <person name="Sreeman S.M."/>
            <person name="Shimizu K.K."/>
        </authorList>
    </citation>
    <scope>NUCLEOTIDE SEQUENCE</scope>
</reference>
<dbReference type="PANTHER" id="PTHR48102:SF8">
    <property type="entry name" value="OS05G0533900 PROTEIN"/>
    <property type="match status" value="1"/>
</dbReference>
<dbReference type="PANTHER" id="PTHR48102">
    <property type="entry name" value="ATP-DEPENDENT CLP PROTEASE ATP-BINDING SUBUNIT CLPX-LIKE, MITOCHONDRIAL-RELATED"/>
    <property type="match status" value="1"/>
</dbReference>
<evidence type="ECO:0000256" key="2">
    <source>
        <dbReference type="ARBA" id="ARBA00022840"/>
    </source>
</evidence>
<evidence type="ECO:0000313" key="4">
    <source>
        <dbReference type="EMBL" id="GJM89561.1"/>
    </source>
</evidence>
<feature type="domain" description="Clp ATPase C-terminal" evidence="3">
    <location>
        <begin position="77"/>
        <end position="153"/>
    </location>
</feature>
<organism evidence="4 5">
    <name type="scientific">Eleusine coracana subsp. coracana</name>
    <dbReference type="NCBI Taxonomy" id="191504"/>
    <lineage>
        <taxon>Eukaryota</taxon>
        <taxon>Viridiplantae</taxon>
        <taxon>Streptophyta</taxon>
        <taxon>Embryophyta</taxon>
        <taxon>Tracheophyta</taxon>
        <taxon>Spermatophyta</taxon>
        <taxon>Magnoliopsida</taxon>
        <taxon>Liliopsida</taxon>
        <taxon>Poales</taxon>
        <taxon>Poaceae</taxon>
        <taxon>PACMAD clade</taxon>
        <taxon>Chloridoideae</taxon>
        <taxon>Cynodonteae</taxon>
        <taxon>Eleusininae</taxon>
        <taxon>Eleusine</taxon>
    </lineage>
</organism>
<evidence type="ECO:0000256" key="1">
    <source>
        <dbReference type="ARBA" id="ARBA00022741"/>
    </source>
</evidence>
<dbReference type="GO" id="GO:0005759">
    <property type="term" value="C:mitochondrial matrix"/>
    <property type="evidence" value="ECO:0007669"/>
    <property type="project" value="TreeGrafter"/>
</dbReference>
<evidence type="ECO:0000313" key="5">
    <source>
        <dbReference type="Proteomes" id="UP001054889"/>
    </source>
</evidence>
<dbReference type="GO" id="GO:0005524">
    <property type="term" value="F:ATP binding"/>
    <property type="evidence" value="ECO:0007669"/>
    <property type="project" value="UniProtKB-KW"/>
</dbReference>
<protein>
    <recommendedName>
        <fullName evidence="3">Clp ATPase C-terminal domain-containing protein</fullName>
    </recommendedName>
</protein>
<accession>A0AAV5BUC3</accession>
<sequence>MFLKVLLYCARQQHCPFGFGKSICHDLRDCGWKIALQESCFIDAVGSVCTENDDLITYGLIPEFIGRLPITIGLTNLCEEQLVQVANFFVSVKLHFTENALQLIAKKAAARETGARGLRSIMEDILTEAMFEIPDAREGKEKIIAVLVDEESVGPLHRRGCGAKIFRDDGALELYIHQNNITVPGLIQRYPRRSRITGLCLLVALSATKLWVYHTFSCFSSMYDWIILLLCKANVFTQ</sequence>
<gene>
    <name evidence="4" type="primary">ga05765</name>
    <name evidence="4" type="ORF">PR202_ga05765</name>
</gene>
<keyword evidence="5" id="KW-1185">Reference proteome</keyword>
<dbReference type="InterPro" id="IPR050052">
    <property type="entry name" value="ATP-dep_Clp_protease_ClpX"/>
</dbReference>
<dbReference type="SUPFAM" id="SSF52540">
    <property type="entry name" value="P-loop containing nucleoside triphosphate hydrolases"/>
    <property type="match status" value="1"/>
</dbReference>
<dbReference type="Pfam" id="PF10431">
    <property type="entry name" value="ClpB_D2-small"/>
    <property type="match status" value="1"/>
</dbReference>
<reference evidence="4" key="2">
    <citation type="submission" date="2021-12" db="EMBL/GenBank/DDBJ databases">
        <title>Resequencing data analysis of finger millet.</title>
        <authorList>
            <person name="Hatakeyama M."/>
            <person name="Aluri S."/>
            <person name="Balachadran M.T."/>
            <person name="Sivarajan S.R."/>
            <person name="Poveda L."/>
            <person name="Shimizu-Inatsugi R."/>
            <person name="Schlapbach R."/>
            <person name="Sreeman S.M."/>
            <person name="Shimizu K.K."/>
        </authorList>
    </citation>
    <scope>NUCLEOTIDE SEQUENCE</scope>
</reference>
<comment type="caution">
    <text evidence="4">The sequence shown here is derived from an EMBL/GenBank/DDBJ whole genome shotgun (WGS) entry which is preliminary data.</text>
</comment>
<dbReference type="InterPro" id="IPR019489">
    <property type="entry name" value="Clp_ATPase_C"/>
</dbReference>
<dbReference type="GO" id="GO:0016887">
    <property type="term" value="F:ATP hydrolysis activity"/>
    <property type="evidence" value="ECO:0007669"/>
    <property type="project" value="TreeGrafter"/>
</dbReference>
<dbReference type="Gene3D" id="1.10.8.60">
    <property type="match status" value="1"/>
</dbReference>
<dbReference type="Proteomes" id="UP001054889">
    <property type="component" value="Unassembled WGS sequence"/>
</dbReference>
<dbReference type="InterPro" id="IPR027417">
    <property type="entry name" value="P-loop_NTPase"/>
</dbReference>
<dbReference type="AlphaFoldDB" id="A0AAV5BUC3"/>
<name>A0AAV5BUC3_ELECO</name>
<evidence type="ECO:0000259" key="3">
    <source>
        <dbReference type="SMART" id="SM01086"/>
    </source>
</evidence>